<dbReference type="InterPro" id="IPR025868">
    <property type="entry name" value="Zn_ribbon_dom_put"/>
</dbReference>
<sequence length="161" mass="18997">MGKWCYADGTYTYNDMDELIDVCVKNMVNENFTEKQAGSYLKEMLPKLDYWKRYDELSDNGQFEEFKKQLINEINDLHIDGLPRVDKLNALVGKYVNLEYQLPNGQKVKFLDDQKTYLGNQLESEFRAERCFGILANMDFILVCTYEKNGENPELLIYKKR</sequence>
<feature type="domain" description="Putative zinc ribbon" evidence="1">
    <location>
        <begin position="3"/>
        <end position="52"/>
    </location>
</feature>
<dbReference type="EMBL" id="CYZL01000046">
    <property type="protein sequence ID" value="CUP14700.1"/>
    <property type="molecule type" value="Genomic_DNA"/>
</dbReference>
<reference evidence="2 3" key="1">
    <citation type="submission" date="2015-09" db="EMBL/GenBank/DDBJ databases">
        <authorList>
            <consortium name="Pathogen Informatics"/>
        </authorList>
    </citation>
    <scope>NUCLEOTIDE SEQUENCE [LARGE SCALE GENOMIC DNA]</scope>
    <source>
        <strain evidence="2 3">2789STDY5834835</strain>
    </source>
</reference>
<evidence type="ECO:0000313" key="3">
    <source>
        <dbReference type="Proteomes" id="UP000095679"/>
    </source>
</evidence>
<evidence type="ECO:0000259" key="1">
    <source>
        <dbReference type="Pfam" id="PF12674"/>
    </source>
</evidence>
<dbReference type="RefSeq" id="WP_278276572.1">
    <property type="nucleotide sequence ID" value="NZ_CAUBNB010000084.1"/>
</dbReference>
<accession>A0A174KZT8</accession>
<organism evidence="2 3">
    <name type="scientific">Anaerobutyricum hallii</name>
    <dbReference type="NCBI Taxonomy" id="39488"/>
    <lineage>
        <taxon>Bacteria</taxon>
        <taxon>Bacillati</taxon>
        <taxon>Bacillota</taxon>
        <taxon>Clostridia</taxon>
        <taxon>Lachnospirales</taxon>
        <taxon>Lachnospiraceae</taxon>
        <taxon>Anaerobutyricum</taxon>
    </lineage>
</organism>
<dbReference type="AlphaFoldDB" id="A0A174KZT8"/>
<evidence type="ECO:0000313" key="2">
    <source>
        <dbReference type="EMBL" id="CUP14700.1"/>
    </source>
</evidence>
<protein>
    <submittedName>
        <fullName evidence="2">Putative zinc ribbon domain</fullName>
    </submittedName>
</protein>
<proteinExistence type="predicted"/>
<dbReference type="Pfam" id="PF12674">
    <property type="entry name" value="Zn_ribbon_2"/>
    <property type="match status" value="1"/>
</dbReference>
<gene>
    <name evidence="2" type="ORF">ERS852450_03154</name>
</gene>
<name>A0A174KZT8_9FIRM</name>
<dbReference type="Proteomes" id="UP000095679">
    <property type="component" value="Unassembled WGS sequence"/>
</dbReference>